<organism evidence="3 4">
    <name type="scientific">Cyclobacterium jeungdonense</name>
    <dbReference type="NCBI Taxonomy" id="708087"/>
    <lineage>
        <taxon>Bacteria</taxon>
        <taxon>Pseudomonadati</taxon>
        <taxon>Bacteroidota</taxon>
        <taxon>Cytophagia</taxon>
        <taxon>Cytophagales</taxon>
        <taxon>Cyclobacteriaceae</taxon>
        <taxon>Cyclobacterium</taxon>
    </lineage>
</organism>
<dbReference type="Proteomes" id="UP001236663">
    <property type="component" value="Unassembled WGS sequence"/>
</dbReference>
<feature type="transmembrane region" description="Helical" evidence="1">
    <location>
        <begin position="39"/>
        <end position="57"/>
    </location>
</feature>
<accession>A0ABT8C891</accession>
<name>A0ABT8C891_9BACT</name>
<evidence type="ECO:0000313" key="3">
    <source>
        <dbReference type="EMBL" id="MDN3688577.1"/>
    </source>
</evidence>
<protein>
    <submittedName>
        <fullName evidence="3">HPP family protein</fullName>
    </submittedName>
</protein>
<keyword evidence="1" id="KW-0472">Membrane</keyword>
<evidence type="ECO:0000259" key="2">
    <source>
        <dbReference type="Pfam" id="PF04982"/>
    </source>
</evidence>
<dbReference type="PANTHER" id="PTHR33741">
    <property type="entry name" value="TRANSMEMBRANE PROTEIN DDB_G0269096-RELATED"/>
    <property type="match status" value="1"/>
</dbReference>
<dbReference type="Pfam" id="PF04982">
    <property type="entry name" value="TM_HPP"/>
    <property type="match status" value="1"/>
</dbReference>
<proteinExistence type="predicted"/>
<evidence type="ECO:0000256" key="1">
    <source>
        <dbReference type="SAM" id="Phobius"/>
    </source>
</evidence>
<dbReference type="InterPro" id="IPR058581">
    <property type="entry name" value="TM_HPP"/>
</dbReference>
<feature type="transmembrane region" description="Helical" evidence="1">
    <location>
        <begin position="12"/>
        <end position="33"/>
    </location>
</feature>
<gene>
    <name evidence="3" type="ORF">QWZ15_12105</name>
</gene>
<dbReference type="InterPro" id="IPR007065">
    <property type="entry name" value="HPP"/>
</dbReference>
<dbReference type="PANTHER" id="PTHR33741:SF5">
    <property type="entry name" value="TRANSMEMBRANE PROTEIN DDB_G0269096-RELATED"/>
    <property type="match status" value="1"/>
</dbReference>
<keyword evidence="4" id="KW-1185">Reference proteome</keyword>
<dbReference type="EMBL" id="JAUFQS010000010">
    <property type="protein sequence ID" value="MDN3688577.1"/>
    <property type="molecule type" value="Genomic_DNA"/>
</dbReference>
<keyword evidence="1" id="KW-0812">Transmembrane</keyword>
<keyword evidence="1" id="KW-1133">Transmembrane helix</keyword>
<sequence length="62" mass="6710">MVFNKNESQDFLFLIGTFGATSVLLFGAPNSPLAQPRNIIFGSFISAIIGATIYRLFNSPPS</sequence>
<comment type="caution">
    <text evidence="3">The sequence shown here is derived from an EMBL/GenBank/DDBJ whole genome shotgun (WGS) entry which is preliminary data.</text>
</comment>
<reference evidence="4" key="1">
    <citation type="journal article" date="2019" name="Int. J. Syst. Evol. Microbiol.">
        <title>The Global Catalogue of Microorganisms (GCM) 10K type strain sequencing project: providing services to taxonomists for standard genome sequencing and annotation.</title>
        <authorList>
            <consortium name="The Broad Institute Genomics Platform"/>
            <consortium name="The Broad Institute Genome Sequencing Center for Infectious Disease"/>
            <person name="Wu L."/>
            <person name="Ma J."/>
        </authorList>
    </citation>
    <scope>NUCLEOTIDE SEQUENCE [LARGE SCALE GENOMIC DNA]</scope>
    <source>
        <strain evidence="4">CECT 7706</strain>
    </source>
</reference>
<evidence type="ECO:0000313" key="4">
    <source>
        <dbReference type="Proteomes" id="UP001236663"/>
    </source>
</evidence>
<feature type="domain" description="HPP transmembrane region" evidence="2">
    <location>
        <begin position="8"/>
        <end position="59"/>
    </location>
</feature>